<accession>A0A1M4UJ72</accession>
<dbReference type="GO" id="GO:0030246">
    <property type="term" value="F:carbohydrate binding"/>
    <property type="evidence" value="ECO:0007669"/>
    <property type="project" value="InterPro"/>
</dbReference>
<dbReference type="InterPro" id="IPR012939">
    <property type="entry name" value="Glyco_hydro_92"/>
</dbReference>
<feature type="chain" id="PRO_5012906083" evidence="4">
    <location>
        <begin position="22"/>
        <end position="1045"/>
    </location>
</feature>
<dbReference type="InterPro" id="IPR008928">
    <property type="entry name" value="6-hairpin_glycosidase_sf"/>
</dbReference>
<dbReference type="STRING" id="288992.SAMN04488522_101583"/>
<feature type="domain" description="Glycosyl hydrolase family 92 N-terminal" evidence="7">
    <location>
        <begin position="295"/>
        <end position="554"/>
    </location>
</feature>
<comment type="subunit">
    <text evidence="2">Monomer.</text>
</comment>
<dbReference type="Gene3D" id="1.20.1050.60">
    <property type="entry name" value="alpha-1,2-mannosidase"/>
    <property type="match status" value="1"/>
</dbReference>
<dbReference type="Pfam" id="PF14683">
    <property type="entry name" value="CBM-like"/>
    <property type="match status" value="1"/>
</dbReference>
<feature type="signal peptide" evidence="4">
    <location>
        <begin position="1"/>
        <end position="21"/>
    </location>
</feature>
<dbReference type="InterPro" id="IPR041371">
    <property type="entry name" value="GH92_N"/>
</dbReference>
<evidence type="ECO:0000256" key="4">
    <source>
        <dbReference type="SAM" id="SignalP"/>
    </source>
</evidence>
<dbReference type="GO" id="GO:0005975">
    <property type="term" value="P:carbohydrate metabolic process"/>
    <property type="evidence" value="ECO:0007669"/>
    <property type="project" value="InterPro"/>
</dbReference>
<dbReference type="EMBL" id="FQUQ01000001">
    <property type="protein sequence ID" value="SHE56749.1"/>
    <property type="molecule type" value="Genomic_DNA"/>
</dbReference>
<evidence type="ECO:0000313" key="9">
    <source>
        <dbReference type="Proteomes" id="UP000184287"/>
    </source>
</evidence>
<evidence type="ECO:0000259" key="7">
    <source>
        <dbReference type="Pfam" id="PF17678"/>
    </source>
</evidence>
<dbReference type="InterPro" id="IPR029411">
    <property type="entry name" value="RG-lyase_III"/>
</dbReference>
<dbReference type="InterPro" id="IPR050883">
    <property type="entry name" value="PNGase"/>
</dbReference>
<dbReference type="GO" id="GO:0006516">
    <property type="term" value="P:glycoprotein catabolic process"/>
    <property type="evidence" value="ECO:0007669"/>
    <property type="project" value="TreeGrafter"/>
</dbReference>
<dbReference type="Gene3D" id="3.30.2080.10">
    <property type="entry name" value="GH92 mannosidase domain"/>
    <property type="match status" value="1"/>
</dbReference>
<dbReference type="GO" id="GO:0005829">
    <property type="term" value="C:cytosol"/>
    <property type="evidence" value="ECO:0007669"/>
    <property type="project" value="TreeGrafter"/>
</dbReference>
<keyword evidence="9" id="KW-1185">Reference proteome</keyword>
<dbReference type="PANTHER" id="PTHR12143:SF39">
    <property type="entry name" value="SECRETED PROTEIN"/>
    <property type="match status" value="1"/>
</dbReference>
<feature type="domain" description="Glycosyl hydrolase family 92" evidence="5">
    <location>
        <begin position="560"/>
        <end position="1037"/>
    </location>
</feature>
<comment type="cofactor">
    <cofactor evidence="1">
        <name>Ca(2+)</name>
        <dbReference type="ChEBI" id="CHEBI:29108"/>
    </cofactor>
</comment>
<gene>
    <name evidence="8" type="ORF">SAMN04488522_101583</name>
</gene>
<keyword evidence="4" id="KW-0732">Signal</keyword>
<dbReference type="Gene3D" id="2.70.98.10">
    <property type="match status" value="1"/>
</dbReference>
<dbReference type="SUPFAM" id="SSF48208">
    <property type="entry name" value="Six-hairpin glycosidases"/>
    <property type="match status" value="1"/>
</dbReference>
<dbReference type="Pfam" id="PF17678">
    <property type="entry name" value="Glyco_hydro_92N"/>
    <property type="match status" value="1"/>
</dbReference>
<dbReference type="InterPro" id="IPR008979">
    <property type="entry name" value="Galactose-bd-like_sf"/>
</dbReference>
<evidence type="ECO:0000259" key="6">
    <source>
        <dbReference type="Pfam" id="PF14683"/>
    </source>
</evidence>
<feature type="domain" description="Rhamnogalacturonan lyase" evidence="6">
    <location>
        <begin position="22"/>
        <end position="180"/>
    </location>
</feature>
<dbReference type="PANTHER" id="PTHR12143">
    <property type="entry name" value="PEPTIDE N-GLYCANASE PNGASE -RELATED"/>
    <property type="match status" value="1"/>
</dbReference>
<name>A0A1M4UJ72_9SPHI</name>
<reference evidence="9" key="1">
    <citation type="submission" date="2016-11" db="EMBL/GenBank/DDBJ databases">
        <authorList>
            <person name="Varghese N."/>
            <person name="Submissions S."/>
        </authorList>
    </citation>
    <scope>NUCLEOTIDE SEQUENCE [LARGE SCALE GENOMIC DNA]</scope>
    <source>
        <strain evidence="9">DSM 16990</strain>
    </source>
</reference>
<dbReference type="AlphaFoldDB" id="A0A1M4UJ72"/>
<dbReference type="Pfam" id="PF07971">
    <property type="entry name" value="Glyco_hydro_92"/>
    <property type="match status" value="1"/>
</dbReference>
<keyword evidence="3" id="KW-0106">Calcium</keyword>
<dbReference type="InterPro" id="IPR014718">
    <property type="entry name" value="GH-type_carb-bd"/>
</dbReference>
<dbReference type="GO" id="GO:0000224">
    <property type="term" value="F:peptide-N4-(N-acetyl-beta-glucosaminyl)asparagine amidase activity"/>
    <property type="evidence" value="ECO:0007669"/>
    <property type="project" value="TreeGrafter"/>
</dbReference>
<protein>
    <submittedName>
        <fullName evidence="8">Alpha-1,2-mannosidase, putative</fullName>
    </submittedName>
</protein>
<evidence type="ECO:0000256" key="1">
    <source>
        <dbReference type="ARBA" id="ARBA00001913"/>
    </source>
</evidence>
<dbReference type="SUPFAM" id="SSF49785">
    <property type="entry name" value="Galactose-binding domain-like"/>
    <property type="match status" value="1"/>
</dbReference>
<evidence type="ECO:0000256" key="2">
    <source>
        <dbReference type="ARBA" id="ARBA00011245"/>
    </source>
</evidence>
<dbReference type="NCBIfam" id="TIGR01180">
    <property type="entry name" value="aman2_put"/>
    <property type="match status" value="1"/>
</dbReference>
<dbReference type="Gene3D" id="1.20.1610.10">
    <property type="entry name" value="alpha-1,2-mannosidases domains"/>
    <property type="match status" value="1"/>
</dbReference>
<organism evidence="8 9">
    <name type="scientific">Pedobacter caeni</name>
    <dbReference type="NCBI Taxonomy" id="288992"/>
    <lineage>
        <taxon>Bacteria</taxon>
        <taxon>Pseudomonadati</taxon>
        <taxon>Bacteroidota</taxon>
        <taxon>Sphingobacteriia</taxon>
        <taxon>Sphingobacteriales</taxon>
        <taxon>Sphingobacteriaceae</taxon>
        <taxon>Pedobacter</taxon>
    </lineage>
</organism>
<evidence type="ECO:0000259" key="5">
    <source>
        <dbReference type="Pfam" id="PF07971"/>
    </source>
</evidence>
<dbReference type="RefSeq" id="WP_073227152.1">
    <property type="nucleotide sequence ID" value="NZ_FQUQ01000001.1"/>
</dbReference>
<dbReference type="InterPro" id="IPR005887">
    <property type="entry name" value="GH92_a_mannosidase_put"/>
</dbReference>
<dbReference type="OrthoDB" id="9758101at2"/>
<proteinExistence type="predicted"/>
<evidence type="ECO:0000313" key="8">
    <source>
        <dbReference type="EMBL" id="SHE56749.1"/>
    </source>
</evidence>
<evidence type="ECO:0000256" key="3">
    <source>
        <dbReference type="ARBA" id="ARBA00022837"/>
    </source>
</evidence>
<sequence length="1045" mass="118074">MKITGLLLVLSFFSLSTYSQHTIWQIGKEDNSAAEFALAPSGKGSFLADFGGENTVFSIGYSTPEKHWPYILPGPLDSWAGGGYWSGFYPRHFPRIVFNLKDPVATGSPRLVIDFAEVNTKEPTVLRIEINGQRQELNLSAENKRTIKLEIPGNWLKKGMNTIQMGIISGSWALFDDIRMEGNKALLIQDSSSTLILSAKAAPFELKQENKRIQPILVDLIQMDKTESVSVSVTGLSPVTKLIEKGHSVIEIPMPAVASAKQRLTSVVTIKAGNKIIYTGNIIRSRQELQTYSDYVDLLMGTGNSRWMFKPGPSLPLSMVQIAPDNQDETWKAGYEYTVENIMGFSHFSDWTMCGLLTMPTSGRLQVNPGTEKDPDGGYRSRIDKKTESAKIGKYSVFMTDTRIKAEITATRRASLQRYTFPALDSARIMVDLFTPNEYPHNLKEAKITKVSGNEIEGFATYYNAFTGYTLEQLYTVHFVMQFSKPFQSMGGWVNNEVKPVTGYIGGWNRTHEFGSQPLIRYDIKDISGKGDLGVFLNFKTEKNEAISVRTGVSLVDLVGARNNLEKEITTPFDWDFEKVVQNARKVWNEYLGRVQITTDDHLQKMKFYTNFYRAIAAKAIWSDVDGRYVDEVEQIRQFKNKEDCIVSGEYWNTFWNNQQLFNLVAPEISSKWARSAIELYKNSGWFNTDPAGVEHTGVMVAMHGISQIQGAWQSGIRDFDLQTSYSGFKKMMTTPPQVFSGGGTVGVEDIQPYMKYGYVPAGMGAVSNTMEYAYDDWCLAQMASVLHKTDDFTYFNKRSDNWKNIFDKVSGFARPKDKEGNWLKPFDPYHTPGFVEGNAFNYTWFVPHRPEELISEMGKDRFVSRLNEAMEKSAAANFNASGDDFSSFPINHGNEPAMQVAYLFNWAGKPWLSQKWNRALQEQYYGTTPYDAYPGDEDLGQMSSWFIMSTIGLFQMDGGCSKQPVYEIGSPRYPRISILLNHKYNRGMKFTIAAHKASKENKYIQSAKLNGKQIQDFRILQSEVLKGGILELEMGSQPNQKWGN</sequence>
<dbReference type="Proteomes" id="UP000184287">
    <property type="component" value="Unassembled WGS sequence"/>
</dbReference>